<dbReference type="OrthoDB" id="9815002at2"/>
<evidence type="ECO:0000256" key="2">
    <source>
        <dbReference type="SAM" id="MobiDB-lite"/>
    </source>
</evidence>
<dbReference type="InterPro" id="IPR023346">
    <property type="entry name" value="Lysozyme-like_dom_sf"/>
</dbReference>
<feature type="region of interest" description="Disordered" evidence="2">
    <location>
        <begin position="43"/>
        <end position="90"/>
    </location>
</feature>
<accession>A0A259U274</accession>
<protein>
    <recommendedName>
        <fullName evidence="4">Transglycosylase SLT domain-containing protein</fullName>
    </recommendedName>
</protein>
<feature type="compositionally biased region" description="Low complexity" evidence="2">
    <location>
        <begin position="208"/>
        <end position="219"/>
    </location>
</feature>
<dbReference type="PROSITE" id="PS00922">
    <property type="entry name" value="TRANSGLYCOSYLASE"/>
    <property type="match status" value="1"/>
</dbReference>
<name>A0A259U274_9BACT</name>
<dbReference type="PANTHER" id="PTHR37423:SF2">
    <property type="entry name" value="MEMBRANE-BOUND LYTIC MUREIN TRANSGLYCOSYLASE C"/>
    <property type="match status" value="1"/>
</dbReference>
<evidence type="ECO:0000313" key="5">
    <source>
        <dbReference type="EMBL" id="OZC03938.1"/>
    </source>
</evidence>
<dbReference type="CDD" id="cd16894">
    <property type="entry name" value="MltD-like"/>
    <property type="match status" value="1"/>
</dbReference>
<dbReference type="InParanoid" id="A0A259U274"/>
<dbReference type="GO" id="GO:0008933">
    <property type="term" value="F:peptidoglycan lytic transglycosylase activity"/>
    <property type="evidence" value="ECO:0007669"/>
    <property type="project" value="InterPro"/>
</dbReference>
<gene>
    <name evidence="5" type="ORF">BSZ36_13680</name>
</gene>
<feature type="signal peptide" evidence="3">
    <location>
        <begin position="1"/>
        <end position="38"/>
    </location>
</feature>
<proteinExistence type="inferred from homology"/>
<dbReference type="PANTHER" id="PTHR37423">
    <property type="entry name" value="SOLUBLE LYTIC MUREIN TRANSGLYCOSYLASE-RELATED"/>
    <property type="match status" value="1"/>
</dbReference>
<dbReference type="Gene3D" id="1.10.530.10">
    <property type="match status" value="1"/>
</dbReference>
<reference evidence="5 6" key="1">
    <citation type="submission" date="2016-11" db="EMBL/GenBank/DDBJ databases">
        <title>Study of marine rhodopsin-containing bacteria.</title>
        <authorList>
            <person name="Yoshizawa S."/>
            <person name="Kumagai Y."/>
            <person name="Kogure K."/>
        </authorList>
    </citation>
    <scope>NUCLEOTIDE SEQUENCE [LARGE SCALE GENOMIC DNA]</scope>
    <source>
        <strain evidence="5 6">SG-29</strain>
    </source>
</reference>
<sequence length="494" mass="52474">MLRQGFQPHALMRHPRFLLRLVLPCVLLGAGLARPADAQAELPASPEAVTDTTAQDSSFFDADVADGHKPRRRGMRPATATRPAVPAPASVAPAVSTATVPGAPPEAALPPGHVVLSPLPPQPERPGSTYEAAPVTLSAIAADEPGSASDPEPLATEAPLAPEAAERAAADASEAEDVLDPAIAPEADAADEVPLVAELPAAPQAPNVEPASATEAPAPVSVPAPNPDEATQPMVTPGVDAPEAAPSLFDTHIAAGHKPLADVPPPTFFDTRIASGHKDLAERDDLMFDFRVAEGHKVLPLPEPLAEFESALGITAAGHFVVSPEGMDYVLAEAVRVGRLFNTSGKRRRAYFPMIETALARRGLPQELKYLALIESSMDPLAVSHAGARGLWQIMPETAGDFGADSMAVHDPKVATRIAVQYLERLHRMFDGDWLLAIAAYNSGPGRVQGFVRQFERAQGRPPTFWEIRSRLPRETRDYVPRFLAAIFYAQSDV</sequence>
<dbReference type="InterPro" id="IPR000189">
    <property type="entry name" value="Transglyc_AS"/>
</dbReference>
<keyword evidence="6" id="KW-1185">Reference proteome</keyword>
<organism evidence="5 6">
    <name type="scientific">Rubricoccus marinus</name>
    <dbReference type="NCBI Taxonomy" id="716817"/>
    <lineage>
        <taxon>Bacteria</taxon>
        <taxon>Pseudomonadati</taxon>
        <taxon>Rhodothermota</taxon>
        <taxon>Rhodothermia</taxon>
        <taxon>Rhodothermales</taxon>
        <taxon>Rubricoccaceae</taxon>
        <taxon>Rubricoccus</taxon>
    </lineage>
</organism>
<keyword evidence="3" id="KW-0732">Signal</keyword>
<feature type="region of interest" description="Disordered" evidence="2">
    <location>
        <begin position="206"/>
        <end position="231"/>
    </location>
</feature>
<dbReference type="AlphaFoldDB" id="A0A259U274"/>
<feature type="chain" id="PRO_5012672385" description="Transglycosylase SLT domain-containing protein" evidence="3">
    <location>
        <begin position="39"/>
        <end position="494"/>
    </location>
</feature>
<dbReference type="Proteomes" id="UP000216446">
    <property type="component" value="Unassembled WGS sequence"/>
</dbReference>
<dbReference type="GO" id="GO:0000270">
    <property type="term" value="P:peptidoglycan metabolic process"/>
    <property type="evidence" value="ECO:0007669"/>
    <property type="project" value="InterPro"/>
</dbReference>
<evidence type="ECO:0000256" key="3">
    <source>
        <dbReference type="SAM" id="SignalP"/>
    </source>
</evidence>
<dbReference type="GO" id="GO:0016020">
    <property type="term" value="C:membrane"/>
    <property type="evidence" value="ECO:0007669"/>
    <property type="project" value="InterPro"/>
</dbReference>
<evidence type="ECO:0000313" key="6">
    <source>
        <dbReference type="Proteomes" id="UP000216446"/>
    </source>
</evidence>
<evidence type="ECO:0000259" key="4">
    <source>
        <dbReference type="Pfam" id="PF01464"/>
    </source>
</evidence>
<evidence type="ECO:0000256" key="1">
    <source>
        <dbReference type="ARBA" id="ARBA00007734"/>
    </source>
</evidence>
<comment type="similarity">
    <text evidence="1">Belongs to the transglycosylase Slt family.</text>
</comment>
<dbReference type="Pfam" id="PF01464">
    <property type="entry name" value="SLT"/>
    <property type="match status" value="1"/>
</dbReference>
<dbReference type="InterPro" id="IPR008258">
    <property type="entry name" value="Transglycosylase_SLT_dom_1"/>
</dbReference>
<dbReference type="RefSeq" id="WP_094549871.1">
    <property type="nucleotide sequence ID" value="NZ_MQWB01000001.1"/>
</dbReference>
<dbReference type="EMBL" id="MQWB01000001">
    <property type="protein sequence ID" value="OZC03938.1"/>
    <property type="molecule type" value="Genomic_DNA"/>
</dbReference>
<comment type="caution">
    <text evidence="5">The sequence shown here is derived from an EMBL/GenBank/DDBJ whole genome shotgun (WGS) entry which is preliminary data.</text>
</comment>
<feature type="domain" description="Transglycosylase SLT" evidence="4">
    <location>
        <begin position="355"/>
        <end position="455"/>
    </location>
</feature>
<feature type="compositionally biased region" description="Low complexity" evidence="2">
    <location>
        <begin position="76"/>
        <end position="90"/>
    </location>
</feature>
<dbReference type="SUPFAM" id="SSF53955">
    <property type="entry name" value="Lysozyme-like"/>
    <property type="match status" value="1"/>
</dbReference>